<feature type="domain" description="Thioredoxin" evidence="3">
    <location>
        <begin position="111"/>
        <end position="238"/>
    </location>
</feature>
<evidence type="ECO:0000259" key="2">
    <source>
        <dbReference type="PROSITE" id="PS50206"/>
    </source>
</evidence>
<proteinExistence type="predicted"/>
<dbReference type="SUPFAM" id="SSF52821">
    <property type="entry name" value="Rhodanese/Cell cycle control phosphatase"/>
    <property type="match status" value="1"/>
</dbReference>
<dbReference type="Proteomes" id="UP001597116">
    <property type="component" value="Unassembled WGS sequence"/>
</dbReference>
<feature type="signal peptide" evidence="1">
    <location>
        <begin position="1"/>
        <end position="21"/>
    </location>
</feature>
<dbReference type="CDD" id="cd02947">
    <property type="entry name" value="TRX_family"/>
    <property type="match status" value="1"/>
</dbReference>
<dbReference type="PROSITE" id="PS50206">
    <property type="entry name" value="RHODANESE_3"/>
    <property type="match status" value="1"/>
</dbReference>
<dbReference type="InterPro" id="IPR001763">
    <property type="entry name" value="Rhodanese-like_dom"/>
</dbReference>
<dbReference type="Gene3D" id="3.40.250.10">
    <property type="entry name" value="Rhodanese-like domain"/>
    <property type="match status" value="1"/>
</dbReference>
<feature type="chain" id="PRO_5046793580" evidence="1">
    <location>
        <begin position="22"/>
        <end position="238"/>
    </location>
</feature>
<evidence type="ECO:0000313" key="4">
    <source>
        <dbReference type="EMBL" id="MFD1142196.1"/>
    </source>
</evidence>
<evidence type="ECO:0000256" key="1">
    <source>
        <dbReference type="SAM" id="SignalP"/>
    </source>
</evidence>
<dbReference type="CDD" id="cd00158">
    <property type="entry name" value="RHOD"/>
    <property type="match status" value="1"/>
</dbReference>
<dbReference type="PROSITE" id="PS51352">
    <property type="entry name" value="THIOREDOXIN_2"/>
    <property type="match status" value="1"/>
</dbReference>
<sequence length="238" mass="25916">MKTRTLLSLSLILFIAVSLKAQTGEPRQLPTFDAFEAKLAQAGSRAQILDARSEEEYEQNHLKGAVSFSVANDGDFLEQTQKLNKENPVFIYSIGNGRSGQLAKRLRESGFKDVTELPGGLSKWIGSGRPVVSTVGNGLSLADYQAQLKSDKLVLVDFGSRYCGSCKKLAPIVDEVEKEQASNVKVIRIEAYENKALVKELGISALPTLVLYKGDQAVWKKVGVTPKAEIQATIAESL</sequence>
<dbReference type="RefSeq" id="WP_265992695.1">
    <property type="nucleotide sequence ID" value="NZ_CP110973.1"/>
</dbReference>
<dbReference type="PANTHER" id="PTHR45663">
    <property type="entry name" value="GEO12009P1"/>
    <property type="match status" value="1"/>
</dbReference>
<dbReference type="Pfam" id="PF00085">
    <property type="entry name" value="Thioredoxin"/>
    <property type="match status" value="1"/>
</dbReference>
<accession>A0ABW3Q9Q0</accession>
<keyword evidence="1" id="KW-0732">Signal</keyword>
<evidence type="ECO:0000313" key="5">
    <source>
        <dbReference type="Proteomes" id="UP001597116"/>
    </source>
</evidence>
<evidence type="ECO:0000259" key="3">
    <source>
        <dbReference type="PROSITE" id="PS51352"/>
    </source>
</evidence>
<reference evidence="5" key="1">
    <citation type="journal article" date="2019" name="Int. J. Syst. Evol. Microbiol.">
        <title>The Global Catalogue of Microorganisms (GCM) 10K type strain sequencing project: providing services to taxonomists for standard genome sequencing and annotation.</title>
        <authorList>
            <consortium name="The Broad Institute Genomics Platform"/>
            <consortium name="The Broad Institute Genome Sequencing Center for Infectious Disease"/>
            <person name="Wu L."/>
            <person name="Ma J."/>
        </authorList>
    </citation>
    <scope>NUCLEOTIDE SEQUENCE [LARGE SCALE GENOMIC DNA]</scope>
    <source>
        <strain evidence="5">CCUG 55608</strain>
    </source>
</reference>
<dbReference type="InterPro" id="IPR036873">
    <property type="entry name" value="Rhodanese-like_dom_sf"/>
</dbReference>
<keyword evidence="5" id="KW-1185">Reference proteome</keyword>
<dbReference type="EMBL" id="JBHTLP010000008">
    <property type="protein sequence ID" value="MFD1142196.1"/>
    <property type="molecule type" value="Genomic_DNA"/>
</dbReference>
<dbReference type="Gene3D" id="3.40.30.10">
    <property type="entry name" value="Glutaredoxin"/>
    <property type="match status" value="1"/>
</dbReference>
<name>A0ABW3Q9Q0_9BACT</name>
<feature type="domain" description="Rhodanese" evidence="2">
    <location>
        <begin position="42"/>
        <end position="133"/>
    </location>
</feature>
<dbReference type="SMART" id="SM00450">
    <property type="entry name" value="RHOD"/>
    <property type="match status" value="1"/>
</dbReference>
<organism evidence="4 5">
    <name type="scientific">Larkinella insperata</name>
    <dbReference type="NCBI Taxonomy" id="332158"/>
    <lineage>
        <taxon>Bacteria</taxon>
        <taxon>Pseudomonadati</taxon>
        <taxon>Bacteroidota</taxon>
        <taxon>Cytophagia</taxon>
        <taxon>Cytophagales</taxon>
        <taxon>Spirosomataceae</taxon>
        <taxon>Larkinella</taxon>
    </lineage>
</organism>
<dbReference type="InterPro" id="IPR036249">
    <property type="entry name" value="Thioredoxin-like_sf"/>
</dbReference>
<protein>
    <submittedName>
        <fullName evidence="4">Thioredoxin domain-containing protein</fullName>
    </submittedName>
</protein>
<comment type="caution">
    <text evidence="4">The sequence shown here is derived from an EMBL/GenBank/DDBJ whole genome shotgun (WGS) entry which is preliminary data.</text>
</comment>
<dbReference type="Pfam" id="PF00581">
    <property type="entry name" value="Rhodanese"/>
    <property type="match status" value="1"/>
</dbReference>
<dbReference type="InterPro" id="IPR013766">
    <property type="entry name" value="Thioredoxin_domain"/>
</dbReference>
<gene>
    <name evidence="4" type="ORF">ACFQ4C_13805</name>
</gene>
<dbReference type="PANTHER" id="PTHR45663:SF11">
    <property type="entry name" value="GEO12009P1"/>
    <property type="match status" value="1"/>
</dbReference>
<dbReference type="SUPFAM" id="SSF52833">
    <property type="entry name" value="Thioredoxin-like"/>
    <property type="match status" value="1"/>
</dbReference>